<dbReference type="Pfam" id="PF01807">
    <property type="entry name" value="Zn_ribbon_DnaG"/>
    <property type="match status" value="1"/>
</dbReference>
<dbReference type="GO" id="GO:0006269">
    <property type="term" value="P:DNA replication, synthesis of primer"/>
    <property type="evidence" value="ECO:0007669"/>
    <property type="project" value="TreeGrafter"/>
</dbReference>
<evidence type="ECO:0000256" key="3">
    <source>
        <dbReference type="ARBA" id="ARBA00022833"/>
    </source>
</evidence>
<gene>
    <name evidence="5" type="ORF">SAMN05216200_11434</name>
</gene>
<evidence type="ECO:0000313" key="6">
    <source>
        <dbReference type="Proteomes" id="UP000184066"/>
    </source>
</evidence>
<keyword evidence="3" id="KW-0862">Zinc</keyword>
<feature type="domain" description="Zinc finger CHC2-type" evidence="4">
    <location>
        <begin position="36"/>
        <end position="93"/>
    </location>
</feature>
<dbReference type="InterPro" id="IPR036977">
    <property type="entry name" value="DNA_primase_Znf_CHC2"/>
</dbReference>
<evidence type="ECO:0000259" key="4">
    <source>
        <dbReference type="SMART" id="SM00400"/>
    </source>
</evidence>
<dbReference type="PANTHER" id="PTHR30313:SF2">
    <property type="entry name" value="DNA PRIMASE"/>
    <property type="match status" value="1"/>
</dbReference>
<evidence type="ECO:0000313" key="5">
    <source>
        <dbReference type="EMBL" id="SHN77011.1"/>
    </source>
</evidence>
<dbReference type="Pfam" id="PF23639">
    <property type="entry name" value="DUF7146"/>
    <property type="match status" value="1"/>
</dbReference>
<keyword evidence="1" id="KW-0479">Metal-binding</keyword>
<evidence type="ECO:0000256" key="2">
    <source>
        <dbReference type="ARBA" id="ARBA00022771"/>
    </source>
</evidence>
<dbReference type="SMART" id="SM00400">
    <property type="entry name" value="ZnF_CHCC"/>
    <property type="match status" value="1"/>
</dbReference>
<dbReference type="GO" id="GO:0005737">
    <property type="term" value="C:cytoplasm"/>
    <property type="evidence" value="ECO:0007669"/>
    <property type="project" value="TreeGrafter"/>
</dbReference>
<evidence type="ECO:0000256" key="1">
    <source>
        <dbReference type="ARBA" id="ARBA00022723"/>
    </source>
</evidence>
<dbReference type="AlphaFoldDB" id="A0A1M7U1V0"/>
<dbReference type="GO" id="GO:0003677">
    <property type="term" value="F:DNA binding"/>
    <property type="evidence" value="ECO:0007669"/>
    <property type="project" value="InterPro"/>
</dbReference>
<dbReference type="Proteomes" id="UP000184066">
    <property type="component" value="Unassembled WGS sequence"/>
</dbReference>
<accession>A0A1M7U1V0</accession>
<dbReference type="PANTHER" id="PTHR30313">
    <property type="entry name" value="DNA PRIMASE"/>
    <property type="match status" value="1"/>
</dbReference>
<dbReference type="InterPro" id="IPR002694">
    <property type="entry name" value="Znf_CHC2"/>
</dbReference>
<keyword evidence="2" id="KW-0863">Zinc-finger</keyword>
<protein>
    <submittedName>
        <fullName evidence="5">CHC2 zinc finger</fullName>
    </submittedName>
</protein>
<dbReference type="STRING" id="1189325.SAMN04488119_101388"/>
<proteinExistence type="predicted"/>
<reference evidence="5 6" key="1">
    <citation type="submission" date="2016-12" db="EMBL/GenBank/DDBJ databases">
        <authorList>
            <person name="Song W.-J."/>
            <person name="Kurnit D.M."/>
        </authorList>
    </citation>
    <scope>NUCLEOTIDE SEQUENCE [LARGE SCALE GENOMIC DNA]</scope>
    <source>
        <strain evidence="5 6">CGMCC 1.10808</strain>
    </source>
</reference>
<dbReference type="GO" id="GO:0003899">
    <property type="term" value="F:DNA-directed RNA polymerase activity"/>
    <property type="evidence" value="ECO:0007669"/>
    <property type="project" value="InterPro"/>
</dbReference>
<name>A0A1M7U1V0_9RHOB</name>
<dbReference type="Gene3D" id="3.90.580.10">
    <property type="entry name" value="Zinc finger, CHC2-type domain"/>
    <property type="match status" value="1"/>
</dbReference>
<dbReference type="EMBL" id="FRDL01000014">
    <property type="protein sequence ID" value="SHN77011.1"/>
    <property type="molecule type" value="Genomic_DNA"/>
</dbReference>
<organism evidence="5 6">
    <name type="scientific">Oceanicella actignis</name>
    <dbReference type="NCBI Taxonomy" id="1189325"/>
    <lineage>
        <taxon>Bacteria</taxon>
        <taxon>Pseudomonadati</taxon>
        <taxon>Pseudomonadota</taxon>
        <taxon>Alphaproteobacteria</taxon>
        <taxon>Rhodobacterales</taxon>
        <taxon>Paracoccaceae</taxon>
        <taxon>Oceanicella</taxon>
    </lineage>
</organism>
<dbReference type="OrthoDB" id="9811157at2"/>
<keyword evidence="6" id="KW-1185">Reference proteome</keyword>
<dbReference type="InterPro" id="IPR055570">
    <property type="entry name" value="DUF7146"/>
</dbReference>
<dbReference type="InterPro" id="IPR050219">
    <property type="entry name" value="DnaG_primase"/>
</dbReference>
<dbReference type="RefSeq" id="WP_072748444.1">
    <property type="nucleotide sequence ID" value="NZ_FOHL01000001.1"/>
</dbReference>
<dbReference type="SUPFAM" id="SSF57783">
    <property type="entry name" value="Zinc beta-ribbon"/>
    <property type="match status" value="1"/>
</dbReference>
<sequence length="358" mass="37667">MTLSDRIKAEVSLVAVAERAGVVWDRGKSRPARGDMWAPCPFHNERTASFHVVEPGGAGGWFRCFGCGAKGSVVDFVMERDGLDAAAAIKALASGHGIDGDECPAARRRREAERAKREAKARAAAEAKARRGLAAARAIWRAAAQAQAGDVLHRYLESRGVNLSAIGGVPPSLRLHPALAHRCARTREVLHTGPAMVGWIGRDRFRGVHRTWITEGGRARLPGGAVAPKQWLGATGAMFGHPVRLTAPGPRIIVGEGIETTLAALSMCMEAGDARWSAEAALARDAMAGAWTPPPGAVGVMVLGEGSAKDPAAAEAKGRAAKSRLESLGVRVALRVPGGRWDVEMDYADVAAARLGRG</sequence>
<dbReference type="GO" id="GO:0008270">
    <property type="term" value="F:zinc ion binding"/>
    <property type="evidence" value="ECO:0007669"/>
    <property type="project" value="UniProtKB-KW"/>
</dbReference>